<dbReference type="Pfam" id="PF13180">
    <property type="entry name" value="PDZ_2"/>
    <property type="match status" value="1"/>
</dbReference>
<proteinExistence type="predicted"/>
<protein>
    <submittedName>
        <fullName evidence="3">PDZ domain-containing protein</fullName>
    </submittedName>
</protein>
<dbReference type="InterPro" id="IPR036034">
    <property type="entry name" value="PDZ_sf"/>
</dbReference>
<keyword evidence="4" id="KW-1185">Reference proteome</keyword>
<keyword evidence="1" id="KW-0812">Transmembrane</keyword>
<gene>
    <name evidence="3" type="ORF">HUE88_03920</name>
</gene>
<evidence type="ECO:0000313" key="3">
    <source>
        <dbReference type="EMBL" id="QOY52844.1"/>
    </source>
</evidence>
<dbReference type="SUPFAM" id="SSF50156">
    <property type="entry name" value="PDZ domain-like"/>
    <property type="match status" value="1"/>
</dbReference>
<dbReference type="InterPro" id="IPR001478">
    <property type="entry name" value="PDZ"/>
</dbReference>
<feature type="transmembrane region" description="Helical" evidence="1">
    <location>
        <begin position="12"/>
        <end position="34"/>
    </location>
</feature>
<evidence type="ECO:0000313" key="4">
    <source>
        <dbReference type="Proteomes" id="UP000593994"/>
    </source>
</evidence>
<sequence length="271" mass="30785">MKKIYNSTIISILTKVLILLVVAKALSLVVLWYLPSEGVELNVKENYQPKYQRVDFKNMIQQVKKEIINKPVNSVESVGTNITDMILSGLYGTKSSGFIIIALKAKPKNTEIIAVGEKYNGYILKSIAPMSAILQKNGKEYVLYLEKQESKTTSHITKVQTDDVFDSKREVTREDIATYAKNPKEMWKDISIVEVKDGKNIKGFKVTKINEKSKFAKLGLKVSDVIIKANNVKLNSYKDALDIYKNIDKLDTIQIVVIRNNQEMELVYEIN</sequence>
<dbReference type="KEGG" id="sbal:HUE88_03920"/>
<dbReference type="RefSeq" id="WP_194371277.1">
    <property type="nucleotide sequence ID" value="NZ_CP054492.1"/>
</dbReference>
<dbReference type="Proteomes" id="UP000593994">
    <property type="component" value="Chromosome"/>
</dbReference>
<feature type="domain" description="PDZ" evidence="2">
    <location>
        <begin position="197"/>
        <end position="266"/>
    </location>
</feature>
<dbReference type="AlphaFoldDB" id="A0A7S7RNS3"/>
<name>A0A7S7RNS3_9BACT</name>
<evidence type="ECO:0000256" key="1">
    <source>
        <dbReference type="SAM" id="Phobius"/>
    </source>
</evidence>
<dbReference type="Gene3D" id="2.30.42.10">
    <property type="match status" value="1"/>
</dbReference>
<dbReference type="EMBL" id="CP054492">
    <property type="protein sequence ID" value="QOY52844.1"/>
    <property type="molecule type" value="Genomic_DNA"/>
</dbReference>
<keyword evidence="1" id="KW-0472">Membrane</keyword>
<reference evidence="3 4" key="1">
    <citation type="submission" date="2020-05" db="EMBL/GenBank/DDBJ databases">
        <title>Sulfurimonas marisnigri, sp. nov., and Sulfurimonas baltica, sp. nov., manganese oxide reducing chemolithoautotrophs of the class Epsilonproteobacteria isolated from the pelagic redoxclines of the Black and Baltic Seas and emended description of the genus Sulfurimonas.</title>
        <authorList>
            <person name="Henkel J.V."/>
            <person name="Laudan C."/>
            <person name="Werner J."/>
            <person name="Neu T."/>
            <person name="Plewe S."/>
            <person name="Sproer C."/>
            <person name="Bunk B."/>
            <person name="Schulz-Vogt H.N."/>
        </authorList>
    </citation>
    <scope>NUCLEOTIDE SEQUENCE [LARGE SCALE GENOMIC DNA]</scope>
    <source>
        <strain evidence="3 4">GD2</strain>
    </source>
</reference>
<keyword evidence="1" id="KW-1133">Transmembrane helix</keyword>
<accession>A0A7S7RNS3</accession>
<evidence type="ECO:0000259" key="2">
    <source>
        <dbReference type="Pfam" id="PF13180"/>
    </source>
</evidence>
<organism evidence="3 4">
    <name type="scientific">Candidatus Sulfurimonas baltica</name>
    <dbReference type="NCBI Taxonomy" id="2740404"/>
    <lineage>
        <taxon>Bacteria</taxon>
        <taxon>Pseudomonadati</taxon>
        <taxon>Campylobacterota</taxon>
        <taxon>Epsilonproteobacteria</taxon>
        <taxon>Campylobacterales</taxon>
        <taxon>Sulfurimonadaceae</taxon>
        <taxon>Sulfurimonas</taxon>
    </lineage>
</organism>